<dbReference type="InterPro" id="IPR016709">
    <property type="entry name" value="HadA-like"/>
</dbReference>
<accession>A0A6L5BUM1</accession>
<dbReference type="EMBL" id="JAAAXX010000002">
    <property type="protein sequence ID" value="KAF2392020.1"/>
    <property type="molecule type" value="Genomic_DNA"/>
</dbReference>
<evidence type="ECO:0000313" key="3">
    <source>
        <dbReference type="Proteomes" id="UP000475265"/>
    </source>
</evidence>
<gene>
    <name evidence="2" type="ORF">FX983_06505</name>
</gene>
<dbReference type="Proteomes" id="UP000475265">
    <property type="component" value="Unassembled WGS sequence"/>
</dbReference>
<sequence>MLDRSKIGTEFKPFVVSVEKGRLAFFLKAIGERNRIYLDAPSAQAAGYRSIPAPPTYASVLEMEGESDLPPEVQALQLEVGRILHGSQSFEYFEPIYAGDEITVARKIIDMYDKKGGALEFVVTESTYTNQDGKLVAKAQCNLVYRN</sequence>
<dbReference type="RefSeq" id="WP_163914677.1">
    <property type="nucleotide sequence ID" value="NZ_JAAAXX010000002.1"/>
</dbReference>
<protein>
    <recommendedName>
        <fullName evidence="1">FAS1-like dehydratase domain-containing protein</fullName>
    </recommendedName>
</protein>
<comment type="caution">
    <text evidence="2">The sequence shown here is derived from an EMBL/GenBank/DDBJ whole genome shotgun (WGS) entry which is preliminary data.</text>
</comment>
<proteinExistence type="predicted"/>
<reference evidence="2 3" key="1">
    <citation type="submission" date="2019-12" db="EMBL/GenBank/DDBJ databases">
        <title>Endophytic bacteria associated with Panax ginseng seedlings.</title>
        <authorList>
            <person name="Park J.M."/>
            <person name="Shin R."/>
            <person name="Jo S.H."/>
        </authorList>
    </citation>
    <scope>NUCLEOTIDE SEQUENCE [LARGE SCALE GENOMIC DNA]</scope>
    <source>
        <strain evidence="2 3">PgKB32</strain>
    </source>
</reference>
<dbReference type="CDD" id="cd03441">
    <property type="entry name" value="R_hydratase_like"/>
    <property type="match status" value="1"/>
</dbReference>
<dbReference type="SUPFAM" id="SSF54637">
    <property type="entry name" value="Thioesterase/thiol ester dehydrase-isomerase"/>
    <property type="match status" value="1"/>
</dbReference>
<name>A0A6L5BUM1_9PSED</name>
<evidence type="ECO:0000259" key="1">
    <source>
        <dbReference type="Pfam" id="PF13452"/>
    </source>
</evidence>
<organism evidence="2 3">
    <name type="scientific">Pseudomonas frederiksbergensis</name>
    <dbReference type="NCBI Taxonomy" id="104087"/>
    <lineage>
        <taxon>Bacteria</taxon>
        <taxon>Pseudomonadati</taxon>
        <taxon>Pseudomonadota</taxon>
        <taxon>Gammaproteobacteria</taxon>
        <taxon>Pseudomonadales</taxon>
        <taxon>Pseudomonadaceae</taxon>
        <taxon>Pseudomonas</taxon>
    </lineage>
</organism>
<feature type="domain" description="FAS1-like dehydratase" evidence="1">
    <location>
        <begin position="6"/>
        <end position="138"/>
    </location>
</feature>
<evidence type="ECO:0000313" key="2">
    <source>
        <dbReference type="EMBL" id="KAF2392020.1"/>
    </source>
</evidence>
<dbReference type="Gene3D" id="3.10.129.10">
    <property type="entry name" value="Hotdog Thioesterase"/>
    <property type="match status" value="1"/>
</dbReference>
<dbReference type="AlphaFoldDB" id="A0A6L5BUM1"/>
<dbReference type="InterPro" id="IPR029069">
    <property type="entry name" value="HotDog_dom_sf"/>
</dbReference>
<dbReference type="InterPro" id="IPR039569">
    <property type="entry name" value="FAS1-like_DH_region"/>
</dbReference>
<dbReference type="PIRSF" id="PIRSF018072">
    <property type="entry name" value="UCP018072"/>
    <property type="match status" value="1"/>
</dbReference>
<dbReference type="Pfam" id="PF13452">
    <property type="entry name" value="FAS1_DH_region"/>
    <property type="match status" value="1"/>
</dbReference>